<comment type="caution">
    <text evidence="8">Lacks conserved residue(s) required for the propagation of feature annotation.</text>
</comment>
<dbReference type="GO" id="GO:0005737">
    <property type="term" value="C:cytoplasm"/>
    <property type="evidence" value="ECO:0007669"/>
    <property type="project" value="UniProtKB-SubCell"/>
</dbReference>
<evidence type="ECO:0000256" key="2">
    <source>
        <dbReference type="ARBA" id="ARBA00022490"/>
    </source>
</evidence>
<dbReference type="InterPro" id="IPR001957">
    <property type="entry name" value="Chromosome_initiator_DnaA"/>
</dbReference>
<dbReference type="NCBIfam" id="NF009087">
    <property type="entry name" value="PRK12422.1"/>
    <property type="match status" value="1"/>
</dbReference>
<dbReference type="CDD" id="cd06571">
    <property type="entry name" value="Bac_DnaA_C"/>
    <property type="match status" value="1"/>
</dbReference>
<dbReference type="NCBIfam" id="TIGR00362">
    <property type="entry name" value="DnaA"/>
    <property type="match status" value="1"/>
</dbReference>
<dbReference type="SMART" id="SM00382">
    <property type="entry name" value="AAA"/>
    <property type="match status" value="1"/>
</dbReference>
<evidence type="ECO:0000256" key="4">
    <source>
        <dbReference type="ARBA" id="ARBA00022741"/>
    </source>
</evidence>
<dbReference type="CDD" id="cd00009">
    <property type="entry name" value="AAA"/>
    <property type="match status" value="1"/>
</dbReference>
<dbReference type="Pfam" id="PF08299">
    <property type="entry name" value="Bac_DnaA_C"/>
    <property type="match status" value="1"/>
</dbReference>
<gene>
    <name evidence="14" type="primary">dnaA1</name>
    <name evidence="8" type="synonym">dnaA</name>
    <name evidence="14" type="ORF">DB44_DJ00480</name>
</gene>
<dbReference type="InterPro" id="IPR027417">
    <property type="entry name" value="P-loop_NTPase"/>
</dbReference>
<dbReference type="GO" id="GO:0008289">
    <property type="term" value="F:lipid binding"/>
    <property type="evidence" value="ECO:0007669"/>
    <property type="project" value="UniProtKB-KW"/>
</dbReference>
<dbReference type="InterPro" id="IPR010921">
    <property type="entry name" value="Trp_repressor/repl_initiator"/>
</dbReference>
<proteinExistence type="inferred from homology"/>
<evidence type="ECO:0000256" key="3">
    <source>
        <dbReference type="ARBA" id="ARBA00022705"/>
    </source>
</evidence>
<dbReference type="EMBL" id="JSAN01000082">
    <property type="protein sequence ID" value="KIC71553.1"/>
    <property type="molecule type" value="Genomic_DNA"/>
</dbReference>
<dbReference type="SUPFAM" id="SSF52540">
    <property type="entry name" value="P-loop containing nucleoside triphosphate hydrolases"/>
    <property type="match status" value="1"/>
</dbReference>
<dbReference type="Pfam" id="PF00308">
    <property type="entry name" value="Bac_DnaA"/>
    <property type="match status" value="1"/>
</dbReference>
<evidence type="ECO:0000256" key="7">
    <source>
        <dbReference type="ARBA" id="ARBA00023125"/>
    </source>
</evidence>
<dbReference type="SUPFAM" id="SSF48295">
    <property type="entry name" value="TrpR-like"/>
    <property type="match status" value="1"/>
</dbReference>
<dbReference type="HAMAP" id="MF_00377">
    <property type="entry name" value="DnaA_bact"/>
    <property type="match status" value="1"/>
</dbReference>
<feature type="binding site" evidence="8">
    <location>
        <position position="167"/>
    </location>
    <ligand>
        <name>ATP</name>
        <dbReference type="ChEBI" id="CHEBI:30616"/>
    </ligand>
</feature>
<protein>
    <recommendedName>
        <fullName evidence="8 9">Chromosomal replication initiator protein DnaA</fullName>
    </recommendedName>
</protein>
<feature type="region of interest" description="Domain IV, binds dsDNA" evidence="8">
    <location>
        <begin position="338"/>
        <end position="462"/>
    </location>
</feature>
<dbReference type="InterPro" id="IPR018312">
    <property type="entry name" value="Chromosome_initiator_DnaA_CS"/>
</dbReference>
<comment type="subcellular location">
    <subcellularLocation>
        <location evidence="8">Cytoplasm</location>
    </subcellularLocation>
</comment>
<dbReference type="GO" id="GO:0005886">
    <property type="term" value="C:plasma membrane"/>
    <property type="evidence" value="ECO:0007669"/>
    <property type="project" value="TreeGrafter"/>
</dbReference>
<comment type="domain">
    <text evidence="8">Domain I is involved in oligomerization and binding regulators, domain II is flexibile and of varying length in different bacteria, domain III forms the AAA+ region, while domain IV binds dsDNA.</text>
</comment>
<dbReference type="PANTHER" id="PTHR30050">
    <property type="entry name" value="CHROMOSOMAL REPLICATION INITIATOR PROTEIN DNAA"/>
    <property type="match status" value="1"/>
</dbReference>
<feature type="region of interest" description="Domain I, interacts with DnaA modulators" evidence="8">
    <location>
        <begin position="1"/>
        <end position="90"/>
    </location>
</feature>
<evidence type="ECO:0000256" key="1">
    <source>
        <dbReference type="ARBA" id="ARBA00006583"/>
    </source>
</evidence>
<dbReference type="InterPro" id="IPR003593">
    <property type="entry name" value="AAA+_ATPase"/>
</dbReference>
<dbReference type="PANTHER" id="PTHR30050:SF2">
    <property type="entry name" value="CHROMOSOMAL REPLICATION INITIATOR PROTEIN DNAA"/>
    <property type="match status" value="1"/>
</dbReference>
<dbReference type="Gene3D" id="3.40.50.300">
    <property type="entry name" value="P-loop containing nucleotide triphosphate hydrolases"/>
    <property type="match status" value="1"/>
</dbReference>
<dbReference type="Proteomes" id="UP000031465">
    <property type="component" value="Unassembled WGS sequence"/>
</dbReference>
<dbReference type="GO" id="GO:0006270">
    <property type="term" value="P:DNA replication initiation"/>
    <property type="evidence" value="ECO:0007669"/>
    <property type="project" value="UniProtKB-UniRule"/>
</dbReference>
<dbReference type="PATRIC" id="fig|362787.3.peg.1368"/>
<evidence type="ECO:0000313" key="14">
    <source>
        <dbReference type="EMBL" id="KIC71553.1"/>
    </source>
</evidence>
<sequence>MNFERLTRVKTMQAWEEFLKAQEVELGLETVQKWLRTLKIQRFDACNLYLEAKDSFQALWFEEHIRNKAQQKFINGNNKRIKIHLSVANTPQKAKKTKTANKEKDFKAPFELTFDELDPLCLFPYFISTEENLLSHQLLLEIAGLSPQIHSTQLGTFNPIYLYGSGGSGKTHLLMSLAHALKAQGLKVIYVRAETFTDHVVTAIRAGEMSVFRQAYRNIDVLLVDDVHVFSRKGATQEEFFHTFNTLHLEGKQIILASECSPQDLQLIEPRLVSRFEWGIVLPLKPLRPGEMRKLLIAKAKALHFELPLKIADYLIETFKSNAKALIKGLEALVLRLHLDAKHSITALSVTATKALLIDLIEEEQKTAITPQKIIQAVAEQYGIRTEDILGKAQTRECALPRQLAMHLCREQLKMPFMKIGDLFSRDHSTVMSSVKSIQKSLEQDDREISGICHLILKKLQG</sequence>
<feature type="binding site" evidence="8">
    <location>
        <position position="169"/>
    </location>
    <ligand>
        <name>ATP</name>
        <dbReference type="ChEBI" id="CHEBI:30616"/>
    </ligand>
</feature>
<evidence type="ECO:0000256" key="9">
    <source>
        <dbReference type="NCBIfam" id="TIGR00362"/>
    </source>
</evidence>
<evidence type="ECO:0000256" key="8">
    <source>
        <dbReference type="HAMAP-Rule" id="MF_00377"/>
    </source>
</evidence>
<reference evidence="14 15" key="1">
    <citation type="journal article" date="2014" name="Mol. Biol. Evol.">
        <title>Massive expansion of Ubiquitination-related gene families within the Chlamydiae.</title>
        <authorList>
            <person name="Domman D."/>
            <person name="Collingro A."/>
            <person name="Lagkouvardos I."/>
            <person name="Gehre L."/>
            <person name="Weinmaier T."/>
            <person name="Rattei T."/>
            <person name="Subtil A."/>
            <person name="Horn M."/>
        </authorList>
    </citation>
    <scope>NUCLEOTIDE SEQUENCE [LARGE SCALE GENOMIC DNA]</scope>
    <source>
        <strain evidence="14 15">EI2</strain>
    </source>
</reference>
<evidence type="ECO:0000259" key="13">
    <source>
        <dbReference type="SMART" id="SM00760"/>
    </source>
</evidence>
<feature type="domain" description="Chromosomal replication initiator DnaA C-terminal" evidence="13">
    <location>
        <begin position="370"/>
        <end position="438"/>
    </location>
</feature>
<evidence type="ECO:0000256" key="5">
    <source>
        <dbReference type="ARBA" id="ARBA00022840"/>
    </source>
</evidence>
<dbReference type="Gene3D" id="1.10.1750.10">
    <property type="match status" value="1"/>
</dbReference>
<evidence type="ECO:0000256" key="10">
    <source>
        <dbReference type="RuleBase" id="RU000577"/>
    </source>
</evidence>
<keyword evidence="4 8" id="KW-0547">Nucleotide-binding</keyword>
<feature type="binding site" evidence="8">
    <location>
        <position position="170"/>
    </location>
    <ligand>
        <name>ATP</name>
        <dbReference type="ChEBI" id="CHEBI:30616"/>
    </ligand>
</feature>
<keyword evidence="2 8" id="KW-0963">Cytoplasm</keyword>
<name>A0A0C1H9L1_9BACT</name>
<feature type="domain" description="AAA+ ATPase" evidence="12">
    <location>
        <begin position="156"/>
        <end position="284"/>
    </location>
</feature>
<evidence type="ECO:0000259" key="12">
    <source>
        <dbReference type="SMART" id="SM00382"/>
    </source>
</evidence>
<accession>A0A0C1H9L1</accession>
<comment type="similarity">
    <text evidence="1 8 11">Belongs to the DnaA family.</text>
</comment>
<evidence type="ECO:0000313" key="15">
    <source>
        <dbReference type="Proteomes" id="UP000031465"/>
    </source>
</evidence>
<evidence type="ECO:0000256" key="11">
    <source>
        <dbReference type="RuleBase" id="RU004227"/>
    </source>
</evidence>
<dbReference type="GO" id="GO:0005524">
    <property type="term" value="F:ATP binding"/>
    <property type="evidence" value="ECO:0007669"/>
    <property type="project" value="UniProtKB-UniRule"/>
</dbReference>
<dbReference type="GO" id="GO:0003688">
    <property type="term" value="F:DNA replication origin binding"/>
    <property type="evidence" value="ECO:0007669"/>
    <property type="project" value="UniProtKB-UniRule"/>
</dbReference>
<comment type="caution">
    <text evidence="14">The sequence shown here is derived from an EMBL/GenBank/DDBJ whole genome shotgun (WGS) entry which is preliminary data.</text>
</comment>
<comment type="function">
    <text evidence="8 10">Plays an essential role in the initiation and regulation of chromosomal replication. ATP-DnaA binds to the origin of replication (oriC) to initiate formation of the DNA replication initiation complex once per cell cycle. Binds the DnaA box (a 9 base pair repeat at the origin) and separates the double-stranded (ds)DNA. Forms a right-handed helical filament on oriC DNA; dsDNA binds to the exterior of the filament while single-stranded (ss)DNA is stabiized in the filament's interior. The ATP-DnaA-oriC complex binds and stabilizes one strand of the AT-rich DNA unwinding element (DUE), permitting loading of DNA polymerase. After initiation quickly degrades to an ADP-DnaA complex that is not apt for DNA replication. Binds acidic phospholipids.</text>
</comment>
<dbReference type="GO" id="GO:0006275">
    <property type="term" value="P:regulation of DNA replication"/>
    <property type="evidence" value="ECO:0007669"/>
    <property type="project" value="UniProtKB-UniRule"/>
</dbReference>
<keyword evidence="3 8" id="KW-0235">DNA replication</keyword>
<dbReference type="SMART" id="SM00760">
    <property type="entry name" value="Bac_DnaA_C"/>
    <property type="match status" value="1"/>
</dbReference>
<feature type="binding site" evidence="8">
    <location>
        <position position="171"/>
    </location>
    <ligand>
        <name>ATP</name>
        <dbReference type="ChEBI" id="CHEBI:30616"/>
    </ligand>
</feature>
<comment type="subunit">
    <text evidence="8">Oligomerizes as a right-handed, spiral filament on DNA at oriC.</text>
</comment>
<keyword evidence="7 8" id="KW-0238">DNA-binding</keyword>
<dbReference type="PROSITE" id="PS01008">
    <property type="entry name" value="DNAA"/>
    <property type="match status" value="1"/>
</dbReference>
<organism evidence="14 15">
    <name type="scientific">Candidatus Protochlamydia amoebophila</name>
    <dbReference type="NCBI Taxonomy" id="362787"/>
    <lineage>
        <taxon>Bacteria</taxon>
        <taxon>Pseudomonadati</taxon>
        <taxon>Chlamydiota</taxon>
        <taxon>Chlamydiia</taxon>
        <taxon>Parachlamydiales</taxon>
        <taxon>Parachlamydiaceae</taxon>
        <taxon>Candidatus Protochlamydia</taxon>
    </lineage>
</organism>
<keyword evidence="6 8" id="KW-0446">Lipid-binding</keyword>
<dbReference type="InterPro" id="IPR038454">
    <property type="entry name" value="DnaA_N_sf"/>
</dbReference>
<dbReference type="AlphaFoldDB" id="A0A0C1H9L1"/>
<dbReference type="Gene3D" id="3.30.300.180">
    <property type="match status" value="1"/>
</dbReference>
<dbReference type="InterPro" id="IPR020591">
    <property type="entry name" value="Chromosome_initiator_DnaA-like"/>
</dbReference>
<dbReference type="PRINTS" id="PR00051">
    <property type="entry name" value="DNAA"/>
</dbReference>
<keyword evidence="5 8" id="KW-0067">ATP-binding</keyword>
<dbReference type="InterPro" id="IPR013317">
    <property type="entry name" value="DnaA_dom"/>
</dbReference>
<dbReference type="InterPro" id="IPR013159">
    <property type="entry name" value="DnaA_C"/>
</dbReference>
<evidence type="ECO:0000256" key="6">
    <source>
        <dbReference type="ARBA" id="ARBA00023121"/>
    </source>
</evidence>